<evidence type="ECO:0000256" key="1">
    <source>
        <dbReference type="ARBA" id="ARBA00004613"/>
    </source>
</evidence>
<dbReference type="GO" id="GO:0016042">
    <property type="term" value="P:lipid catabolic process"/>
    <property type="evidence" value="ECO:0007669"/>
    <property type="project" value="TreeGrafter"/>
</dbReference>
<dbReference type="Pfam" id="PF00151">
    <property type="entry name" value="Lipase"/>
    <property type="match status" value="2"/>
</dbReference>
<dbReference type="GO" id="GO:0016298">
    <property type="term" value="F:lipase activity"/>
    <property type="evidence" value="ECO:0007669"/>
    <property type="project" value="InterPro"/>
</dbReference>
<dbReference type="InterPro" id="IPR013818">
    <property type="entry name" value="Lipase"/>
</dbReference>
<protein>
    <submittedName>
        <fullName evidence="6">Pancreatic lipase-related protein 3-like isoform X2</fullName>
    </submittedName>
</protein>
<proteinExistence type="inferred from homology"/>
<comment type="subcellular location">
    <subcellularLocation>
        <location evidence="1">Secreted</location>
    </subcellularLocation>
</comment>
<feature type="non-terminal residue" evidence="6">
    <location>
        <position position="1"/>
    </location>
</feature>
<dbReference type="Proteomes" id="UP000288716">
    <property type="component" value="Unassembled WGS sequence"/>
</dbReference>
<accession>A0A443S4I6</accession>
<dbReference type="VEuPathDB" id="VectorBase:LDEU009601"/>
<dbReference type="SUPFAM" id="SSF53474">
    <property type="entry name" value="alpha/beta-Hydrolases"/>
    <property type="match status" value="1"/>
</dbReference>
<dbReference type="InterPro" id="IPR029058">
    <property type="entry name" value="AB_hydrolase_fold"/>
</dbReference>
<evidence type="ECO:0000256" key="2">
    <source>
        <dbReference type="ARBA" id="ARBA00010701"/>
    </source>
</evidence>
<reference evidence="6 7" key="1">
    <citation type="journal article" date="2018" name="Gigascience">
        <title>Genomes of trombidid mites reveal novel predicted allergens and laterally-transferred genes associated with secondary metabolism.</title>
        <authorList>
            <person name="Dong X."/>
            <person name="Chaisiri K."/>
            <person name="Xia D."/>
            <person name="Armstrong S.D."/>
            <person name="Fang Y."/>
            <person name="Donnelly M.J."/>
            <person name="Kadowaki T."/>
            <person name="McGarry J.W."/>
            <person name="Darby A.C."/>
            <person name="Makepeace B.L."/>
        </authorList>
    </citation>
    <scope>NUCLEOTIDE SEQUENCE [LARGE SCALE GENOMIC DNA]</scope>
    <source>
        <strain evidence="6">UoL-UT</strain>
    </source>
</reference>
<comment type="caution">
    <text evidence="6">The sequence shown here is derived from an EMBL/GenBank/DDBJ whole genome shotgun (WGS) entry which is preliminary data.</text>
</comment>
<dbReference type="AlphaFoldDB" id="A0A443S4I6"/>
<evidence type="ECO:0000256" key="4">
    <source>
        <dbReference type="RuleBase" id="RU004262"/>
    </source>
</evidence>
<keyword evidence="7" id="KW-1185">Reference proteome</keyword>
<dbReference type="PANTHER" id="PTHR11610">
    <property type="entry name" value="LIPASE"/>
    <property type="match status" value="1"/>
</dbReference>
<gene>
    <name evidence="6" type="ORF">B4U80_13558</name>
</gene>
<name>A0A443S4I6_9ACAR</name>
<organism evidence="6 7">
    <name type="scientific">Leptotrombidium deliense</name>
    <dbReference type="NCBI Taxonomy" id="299467"/>
    <lineage>
        <taxon>Eukaryota</taxon>
        <taxon>Metazoa</taxon>
        <taxon>Ecdysozoa</taxon>
        <taxon>Arthropoda</taxon>
        <taxon>Chelicerata</taxon>
        <taxon>Arachnida</taxon>
        <taxon>Acari</taxon>
        <taxon>Acariformes</taxon>
        <taxon>Trombidiformes</taxon>
        <taxon>Prostigmata</taxon>
        <taxon>Anystina</taxon>
        <taxon>Parasitengona</taxon>
        <taxon>Trombiculoidea</taxon>
        <taxon>Trombiculidae</taxon>
        <taxon>Leptotrombidium</taxon>
    </lineage>
</organism>
<evidence type="ECO:0000259" key="5">
    <source>
        <dbReference type="Pfam" id="PF00151"/>
    </source>
</evidence>
<evidence type="ECO:0000313" key="7">
    <source>
        <dbReference type="Proteomes" id="UP000288716"/>
    </source>
</evidence>
<dbReference type="EMBL" id="NCKV01008797">
    <property type="protein sequence ID" value="RWS22439.1"/>
    <property type="molecule type" value="Genomic_DNA"/>
</dbReference>
<feature type="domain" description="Lipase" evidence="5">
    <location>
        <begin position="186"/>
        <end position="226"/>
    </location>
</feature>
<dbReference type="InterPro" id="IPR000734">
    <property type="entry name" value="TAG_lipase"/>
</dbReference>
<evidence type="ECO:0000256" key="3">
    <source>
        <dbReference type="ARBA" id="ARBA00022525"/>
    </source>
</evidence>
<dbReference type="OrthoDB" id="6422033at2759"/>
<feature type="domain" description="Lipase" evidence="5">
    <location>
        <begin position="7"/>
        <end position="56"/>
    </location>
</feature>
<dbReference type="GO" id="GO:0005615">
    <property type="term" value="C:extracellular space"/>
    <property type="evidence" value="ECO:0007669"/>
    <property type="project" value="TreeGrafter"/>
</dbReference>
<sequence>IFWVHDPEGLNPNHANLVEAIHTNSAPLGYGYRGQEGHYDYFPNGGDHQPGCVTLEVILSLVFHFQLKAFVKHGYKPKTIDLKLIGKNRNETVSLIRFVSNVNENNYFSLLTIAETKELNKTPGPFESAVVLDYFVDNNRAVNVIEKLEINYMSNIKESCVSSRLSGEAPGFCYDNRIFWCRDPAELNSNQATLVEAFHTNKPSLGFGYRGQEGEYDYFPNGGDHQLVAS</sequence>
<dbReference type="Gene3D" id="3.40.50.1820">
    <property type="entry name" value="alpha/beta hydrolase"/>
    <property type="match status" value="2"/>
</dbReference>
<comment type="similarity">
    <text evidence="2 4">Belongs to the AB hydrolase superfamily. Lipase family.</text>
</comment>
<keyword evidence="3" id="KW-0964">Secreted</keyword>
<evidence type="ECO:0000313" key="6">
    <source>
        <dbReference type="EMBL" id="RWS22439.1"/>
    </source>
</evidence>